<dbReference type="EMBL" id="BPEY01000005">
    <property type="protein sequence ID" value="GIU41225.1"/>
    <property type="molecule type" value="Genomic_DNA"/>
</dbReference>
<name>A0ABQ4P132_9GAMM</name>
<evidence type="ECO:0000313" key="1">
    <source>
        <dbReference type="EMBL" id="GIU41225.1"/>
    </source>
</evidence>
<evidence type="ECO:0000313" key="2">
    <source>
        <dbReference type="Proteomes" id="UP000887104"/>
    </source>
</evidence>
<keyword evidence="2" id="KW-1185">Reference proteome</keyword>
<sequence length="63" mass="7333">MTNPWLSILTTHMPTISNEYDDRDIAHTNRRNMSTLTIYFELNSTTLENGDVYLAQSASYKYI</sequence>
<reference evidence="1" key="1">
    <citation type="submission" date="2021-05" db="EMBL/GenBank/DDBJ databases">
        <title>Molecular characterization for Shewanella algae harboring chromosomal blaOXA-55-like strains isolated from clinical and environment sample.</title>
        <authorList>
            <person name="Ohama Y."/>
            <person name="Aoki K."/>
            <person name="Harada S."/>
            <person name="Moriya K."/>
            <person name="Ishii Y."/>
            <person name="Tateda K."/>
        </authorList>
    </citation>
    <scope>NUCLEOTIDE SEQUENCE</scope>
    <source>
        <strain evidence="1">JCM 11563</strain>
    </source>
</reference>
<gene>
    <name evidence="1" type="ORF">TUM4438_04680</name>
</gene>
<dbReference type="Proteomes" id="UP000887104">
    <property type="component" value="Unassembled WGS sequence"/>
</dbReference>
<accession>A0ABQ4P132</accession>
<comment type="caution">
    <text evidence="1">The sequence shown here is derived from an EMBL/GenBank/DDBJ whole genome shotgun (WGS) entry which is preliminary data.</text>
</comment>
<proteinExistence type="predicted"/>
<organism evidence="1 2">
    <name type="scientific">Shewanella sairae</name>
    <dbReference type="NCBI Taxonomy" id="190310"/>
    <lineage>
        <taxon>Bacteria</taxon>
        <taxon>Pseudomonadati</taxon>
        <taxon>Pseudomonadota</taxon>
        <taxon>Gammaproteobacteria</taxon>
        <taxon>Alteromonadales</taxon>
        <taxon>Shewanellaceae</taxon>
        <taxon>Shewanella</taxon>
    </lineage>
</organism>
<protein>
    <submittedName>
        <fullName evidence="1">Uncharacterized protein</fullName>
    </submittedName>
</protein>